<evidence type="ECO:0000256" key="1">
    <source>
        <dbReference type="SAM" id="Phobius"/>
    </source>
</evidence>
<keyword evidence="1" id="KW-0472">Membrane</keyword>
<dbReference type="EMBL" id="JAMDGY010000011">
    <property type="protein sequence ID" value="MDD0989596.1"/>
    <property type="molecule type" value="Genomic_DNA"/>
</dbReference>
<gene>
    <name evidence="3" type="ORF">M5G11_03525</name>
</gene>
<name>A0ABT5NN50_9PSED</name>
<dbReference type="InterPro" id="IPR046864">
    <property type="entry name" value="VasX_N"/>
</dbReference>
<feature type="transmembrane region" description="Helical" evidence="1">
    <location>
        <begin position="654"/>
        <end position="675"/>
    </location>
</feature>
<keyword evidence="1" id="KW-0812">Transmembrane</keyword>
<feature type="domain" description="Toxin VasX N-terminal region" evidence="2">
    <location>
        <begin position="32"/>
        <end position="184"/>
    </location>
</feature>
<feature type="transmembrane region" description="Helical" evidence="1">
    <location>
        <begin position="733"/>
        <end position="763"/>
    </location>
</feature>
<protein>
    <recommendedName>
        <fullName evidence="2">Toxin VasX N-terminal region domain-containing protein</fullName>
    </recommendedName>
</protein>
<keyword evidence="1" id="KW-1133">Transmembrane helix</keyword>
<evidence type="ECO:0000313" key="3">
    <source>
        <dbReference type="EMBL" id="MDD0989596.1"/>
    </source>
</evidence>
<comment type="caution">
    <text evidence="3">The sequence shown here is derived from an EMBL/GenBank/DDBJ whole genome shotgun (WGS) entry which is preliminary data.</text>
</comment>
<dbReference type="NCBIfam" id="NF041559">
    <property type="entry name" value="BTH_I2691_fam"/>
    <property type="match status" value="1"/>
</dbReference>
<keyword evidence="4" id="KW-1185">Reference proteome</keyword>
<dbReference type="Pfam" id="PF20249">
    <property type="entry name" value="VasX_N"/>
    <property type="match status" value="1"/>
</dbReference>
<feature type="transmembrane region" description="Helical" evidence="1">
    <location>
        <begin position="798"/>
        <end position="819"/>
    </location>
</feature>
<evidence type="ECO:0000313" key="4">
    <source>
        <dbReference type="Proteomes" id="UP001148203"/>
    </source>
</evidence>
<dbReference type="InterPro" id="IPR048126">
    <property type="entry name" value="Toxin_VasX"/>
</dbReference>
<dbReference type="Proteomes" id="UP001148203">
    <property type="component" value="Unassembled WGS sequence"/>
</dbReference>
<feature type="transmembrane region" description="Helical" evidence="1">
    <location>
        <begin position="695"/>
        <end position="713"/>
    </location>
</feature>
<organism evidence="3 4">
    <name type="scientific">Pseudomonas fontis</name>
    <dbReference type="NCBI Taxonomy" id="2942633"/>
    <lineage>
        <taxon>Bacteria</taxon>
        <taxon>Pseudomonadati</taxon>
        <taxon>Pseudomonadota</taxon>
        <taxon>Gammaproteobacteria</taxon>
        <taxon>Pseudomonadales</taxon>
        <taxon>Pseudomonadaceae</taxon>
        <taxon>Pseudomonas</taxon>
    </lineage>
</organism>
<proteinExistence type="predicted"/>
<accession>A0ABT5NN50</accession>
<reference evidence="3 4" key="1">
    <citation type="submission" date="2022-05" db="EMBL/GenBank/DDBJ databases">
        <title>Novel Pseudomonas spp. Isolated from a Rainbow Trout Aquaculture Facility.</title>
        <authorList>
            <person name="Testerman T."/>
            <person name="Graf J."/>
        </authorList>
    </citation>
    <scope>NUCLEOTIDE SEQUENCE [LARGE SCALE GENOMIC DNA]</scope>
    <source>
        <strain evidence="3 4">ID681</strain>
    </source>
</reference>
<sequence length="855" mass="94465">MEPERLREILEQCKQACEALSGPLFHSPTVNCTRAFSIFPMRYGVVGGPSTLRDYLLPQLPAHLRRPHKVGRLAQASYAIRPLREGFLYVLERRTSVGSYAWHSQFRVSEIGSLQYMEQDKPWAPPPMGGGIGNIAWMFTMQDIDDIEDVRLLYSPAPLTQEVLRNYRVRAALRDTLASIDLARLTHERPPVMDNVLPYDQLKRVADFAAADNPQLRALLASQAFSVVVPPEQALYLEMMPGKEHPKYRGVGIVVDDALGIAQELNAWRNASAETLEAFMGRVDGEGLSNQRKFTIAMAIDNIRLTLADEAEVRMREHFKTLGVTYTSPPHSHSTLHVPQAALGYTVSYRDPAHQQQAEQERIEKVRSTSWEKYAGYVDEPRRERFLDTYRHAVNFADSNKEARAGDHLLWLKSAALLEALDRFDRNDQEQALLFEDQMAKVLVGMNATAAGEALLSQWREAGIARDNLFWRALAQNQDAAADELANLLGHKDQLAQLDDDQLRGHFKKLTDLFDKSHALADELANSTEGPPTARLMGGALLVNALGNTLFQSKLSAIADKPVNWLLAQTLKARLGRFAEHFSLESRGGMPLSRGAQRRIERATQGSFSEVLQAGAKGPMAEVRIGSVLVLLEVWNLTHRLNAADKQSKEYVEIAAALLGLTAAGLELGAVAVGFAEKSGSAVVREGTAVFKGGLRLGAGILAGGVAGVGVWYDIQDMLLAYSVRKHSFSGFYAVRAIVQAGAAGLSIAIGLAVAGPFLNYLVKRHGTQSFFGQSLLRAAQTSSTLVLRMTWMLRGFYGINIVLLILTVVDIVFMPDALQRYLDHSSFRKDRSNGIAETEEQELKIMVNAIKGTL</sequence>
<dbReference type="RefSeq" id="WP_273909602.1">
    <property type="nucleotide sequence ID" value="NZ_JAMDGX010000016.1"/>
</dbReference>
<dbReference type="CDD" id="cd20707">
    <property type="entry name" value="MIX_III"/>
    <property type="match status" value="1"/>
</dbReference>
<evidence type="ECO:0000259" key="2">
    <source>
        <dbReference type="Pfam" id="PF20249"/>
    </source>
</evidence>